<name>A0ABM6W1I6_9LACO</name>
<keyword evidence="4" id="KW-1185">Reference proteome</keyword>
<feature type="transmembrane region" description="Helical" evidence="1">
    <location>
        <begin position="117"/>
        <end position="136"/>
    </location>
</feature>
<feature type="transmembrane region" description="Helical" evidence="1">
    <location>
        <begin position="189"/>
        <end position="207"/>
    </location>
</feature>
<evidence type="ECO:0000313" key="3">
    <source>
        <dbReference type="EMBL" id="AWM75707.1"/>
    </source>
</evidence>
<dbReference type="PANTHER" id="PTHR37810">
    <property type="entry name" value="IMMUNITY PROTEIN SDPI"/>
    <property type="match status" value="1"/>
</dbReference>
<dbReference type="PIRSF" id="PIRSF038959">
    <property type="entry name" value="SdpI"/>
    <property type="match status" value="1"/>
</dbReference>
<feature type="domain" description="DUF1648" evidence="2">
    <location>
        <begin position="16"/>
        <end position="63"/>
    </location>
</feature>
<evidence type="ECO:0000256" key="1">
    <source>
        <dbReference type="SAM" id="Phobius"/>
    </source>
</evidence>
<dbReference type="PANTHER" id="PTHR37810:SF5">
    <property type="entry name" value="IMMUNITY PROTEIN SDPI"/>
    <property type="match status" value="1"/>
</dbReference>
<proteinExistence type="predicted"/>
<accession>A0ABM6W1I6</accession>
<protein>
    <submittedName>
        <fullName evidence="3">Hemolysin expression modulating protein</fullName>
    </submittedName>
</protein>
<dbReference type="EMBL" id="CP029477">
    <property type="protein sequence ID" value="AWM75707.1"/>
    <property type="molecule type" value="Genomic_DNA"/>
</dbReference>
<evidence type="ECO:0000313" key="4">
    <source>
        <dbReference type="Proteomes" id="UP000246036"/>
    </source>
</evidence>
<dbReference type="Pfam" id="PF07853">
    <property type="entry name" value="DUF1648"/>
    <property type="match status" value="1"/>
</dbReference>
<dbReference type="Proteomes" id="UP000246036">
    <property type="component" value="Chromosome"/>
</dbReference>
<sequence length="212" mass="24499">MMKKNSIRQTELISLLLILFPILTGAFLYNRLPQKMATHFGMTDMPNAFSNKLWVIIGLPFLGIMLQVMVFFILHNQKETKNLDFKIVNITLWLVPVIINIVNLSLYAYALGHKVKGSFILSAFLGLFFIIFGNYLPKVSPNHVVGIKLPWTLNNTENWRKTHRFAGWIFFISGIVLLLTSYWEMYWSIISVTIIVILIPTCYSYLLSKKGY</sequence>
<dbReference type="Pfam" id="PF13630">
    <property type="entry name" value="SdpI"/>
    <property type="match status" value="1"/>
</dbReference>
<dbReference type="InterPro" id="IPR025962">
    <property type="entry name" value="SdpI/YhfL"/>
</dbReference>
<keyword evidence="1" id="KW-0812">Transmembrane</keyword>
<dbReference type="InterPro" id="IPR026272">
    <property type="entry name" value="SdpI"/>
</dbReference>
<feature type="transmembrane region" description="Helical" evidence="1">
    <location>
        <begin position="52"/>
        <end position="75"/>
    </location>
</feature>
<feature type="transmembrane region" description="Helical" evidence="1">
    <location>
        <begin position="87"/>
        <end position="111"/>
    </location>
</feature>
<keyword evidence="1" id="KW-1133">Transmembrane helix</keyword>
<organism evidence="3 4">
    <name type="scientific">Lactobacillus kullabergensis</name>
    <dbReference type="NCBI Taxonomy" id="1218493"/>
    <lineage>
        <taxon>Bacteria</taxon>
        <taxon>Bacillati</taxon>
        <taxon>Bacillota</taxon>
        <taxon>Bacilli</taxon>
        <taxon>Lactobacillales</taxon>
        <taxon>Lactobacillaceae</taxon>
        <taxon>Lactobacillus</taxon>
    </lineage>
</organism>
<feature type="transmembrane region" description="Helical" evidence="1">
    <location>
        <begin position="165"/>
        <end position="183"/>
    </location>
</feature>
<reference evidence="3 4" key="1">
    <citation type="submission" date="2018-05" db="EMBL/GenBank/DDBJ databases">
        <title>Reference genomes for bee gut microbiota database.</title>
        <authorList>
            <person name="Ellegaard K.M."/>
        </authorList>
    </citation>
    <scope>NUCLEOTIDE SEQUENCE [LARGE SCALE GENOMIC DNA]</scope>
    <source>
        <strain evidence="3 4">ESL0186</strain>
    </source>
</reference>
<keyword evidence="1" id="KW-0472">Membrane</keyword>
<feature type="transmembrane region" description="Helical" evidence="1">
    <location>
        <begin position="12"/>
        <end position="32"/>
    </location>
</feature>
<dbReference type="InterPro" id="IPR012867">
    <property type="entry name" value="DUF1648"/>
</dbReference>
<evidence type="ECO:0000259" key="2">
    <source>
        <dbReference type="Pfam" id="PF07853"/>
    </source>
</evidence>
<gene>
    <name evidence="3" type="ORF">DKL58_06860</name>
</gene>